<gene>
    <name evidence="2" type="ORF">FWILDA_LOCUS12824</name>
</gene>
<proteinExistence type="predicted"/>
<organism evidence="2 3">
    <name type="scientific">Funneliformis geosporum</name>
    <dbReference type="NCBI Taxonomy" id="1117311"/>
    <lineage>
        <taxon>Eukaryota</taxon>
        <taxon>Fungi</taxon>
        <taxon>Fungi incertae sedis</taxon>
        <taxon>Mucoromycota</taxon>
        <taxon>Glomeromycotina</taxon>
        <taxon>Glomeromycetes</taxon>
        <taxon>Glomerales</taxon>
        <taxon>Glomeraceae</taxon>
        <taxon>Funneliformis</taxon>
    </lineage>
</organism>
<accession>A0A9W4SZE6</accession>
<protein>
    <submittedName>
        <fullName evidence="2">7031_t:CDS:1</fullName>
    </submittedName>
</protein>
<evidence type="ECO:0000313" key="3">
    <source>
        <dbReference type="Proteomes" id="UP001153678"/>
    </source>
</evidence>
<dbReference type="Proteomes" id="UP001153678">
    <property type="component" value="Unassembled WGS sequence"/>
</dbReference>
<dbReference type="AlphaFoldDB" id="A0A9W4SZE6"/>
<sequence>MTHKHNNKPSKKVKNKNVEYKNVIIVCTIDFCHLGYNVWGKRIIRQTAGYPSGLVKKITAGREDYIWSRRLRLVKKITTGREDYPDNDGQEHQDKKNSWYPDTAVQEEYPASCKKSGRLLD</sequence>
<reference evidence="2" key="1">
    <citation type="submission" date="2022-08" db="EMBL/GenBank/DDBJ databases">
        <authorList>
            <person name="Kallberg Y."/>
            <person name="Tangrot J."/>
            <person name="Rosling A."/>
        </authorList>
    </citation>
    <scope>NUCLEOTIDE SEQUENCE</scope>
    <source>
        <strain evidence="2">Wild A</strain>
    </source>
</reference>
<keyword evidence="3" id="KW-1185">Reference proteome</keyword>
<dbReference type="EMBL" id="CAMKVN010004372">
    <property type="protein sequence ID" value="CAI2186933.1"/>
    <property type="molecule type" value="Genomic_DNA"/>
</dbReference>
<name>A0A9W4SZE6_9GLOM</name>
<evidence type="ECO:0000256" key="1">
    <source>
        <dbReference type="SAM" id="MobiDB-lite"/>
    </source>
</evidence>
<evidence type="ECO:0000313" key="2">
    <source>
        <dbReference type="EMBL" id="CAI2186933.1"/>
    </source>
</evidence>
<feature type="compositionally biased region" description="Basic and acidic residues" evidence="1">
    <location>
        <begin position="79"/>
        <end position="97"/>
    </location>
</feature>
<feature type="region of interest" description="Disordered" evidence="1">
    <location>
        <begin position="78"/>
        <end position="121"/>
    </location>
</feature>
<comment type="caution">
    <text evidence="2">The sequence shown here is derived from an EMBL/GenBank/DDBJ whole genome shotgun (WGS) entry which is preliminary data.</text>
</comment>